<protein>
    <submittedName>
        <fullName evidence="1">Uncharacterized protein</fullName>
    </submittedName>
</protein>
<sequence length="601" mass="70097">MSLLENSLSAKKAKSFLGRAQIDLRRLQFGVALKNEHREESKKAQNRLLKVFEFEGCRRLDPENFVDALISRECFDTALFRKGITREAFKESCSTVDDCVQTPIKLDLNTSIQCLNGLQRIRAAEAFLDNNDKWWIVNLYEDATFERTLETHLYESYNHEQQYTDGIIFRNIRRYARVHDTENEKKWWARLTATKRKDLTQLLSNQKLSLAFDALIDYAGLWTPIRLGTLHRFHALKCTKELKSYLRHIHTVWDSLIPNEHRVHVDSRTVSMLEMLAPSVSTRDAARARQLMLDGCIFPQLEDIHARNEILNRIQSQKCMIPSLRTFFEDQKYLEPCSKILKQLLGVKSKRPIWKEFKANYWEHESEIKVQISETKNLPLPGLLGKKERAKLGYLQLWMFCFRHWPEMTSFTPRLESGLKITDEADMRNIEVRPKSARRDHNPALWQRLACLAMQVGFETSNICKLAGEDAEMVQAKQFLNSARPEWESNRSDCERKIADILKSMQGTSSQKPQTPIWVDDGVMSWPREKRCGKPHEADHEHDKSVMFATMFYHPLQSSQTITSALVKRNVLEAFFDKYITPVCLFKPKCFSRLSKNVDTV</sequence>
<dbReference type="AlphaFoldDB" id="A0A8H5Z8P4"/>
<evidence type="ECO:0000313" key="2">
    <source>
        <dbReference type="Proteomes" id="UP000624244"/>
    </source>
</evidence>
<gene>
    <name evidence="1" type="ORF">GGP41_009362</name>
</gene>
<dbReference type="InterPro" id="IPR022198">
    <property type="entry name" value="DUF3723"/>
</dbReference>
<dbReference type="Pfam" id="PF12520">
    <property type="entry name" value="DUF3723"/>
    <property type="match status" value="1"/>
</dbReference>
<proteinExistence type="predicted"/>
<name>A0A8H5Z8P4_COCSA</name>
<reference evidence="1" key="1">
    <citation type="submission" date="2019-11" db="EMBL/GenBank/DDBJ databases">
        <title>Bipolaris sorokiniana Genome sequencing.</title>
        <authorList>
            <person name="Wang H."/>
        </authorList>
    </citation>
    <scope>NUCLEOTIDE SEQUENCE</scope>
</reference>
<dbReference type="Proteomes" id="UP000624244">
    <property type="component" value="Unassembled WGS sequence"/>
</dbReference>
<comment type="caution">
    <text evidence="1">The sequence shown here is derived from an EMBL/GenBank/DDBJ whole genome shotgun (WGS) entry which is preliminary data.</text>
</comment>
<organism evidence="1 2">
    <name type="scientific">Cochliobolus sativus</name>
    <name type="common">Common root rot and spot blotch fungus</name>
    <name type="synonym">Bipolaris sorokiniana</name>
    <dbReference type="NCBI Taxonomy" id="45130"/>
    <lineage>
        <taxon>Eukaryota</taxon>
        <taxon>Fungi</taxon>
        <taxon>Dikarya</taxon>
        <taxon>Ascomycota</taxon>
        <taxon>Pezizomycotina</taxon>
        <taxon>Dothideomycetes</taxon>
        <taxon>Pleosporomycetidae</taxon>
        <taxon>Pleosporales</taxon>
        <taxon>Pleosporineae</taxon>
        <taxon>Pleosporaceae</taxon>
        <taxon>Bipolaris</taxon>
    </lineage>
</organism>
<accession>A0A8H5Z8P4</accession>
<dbReference type="EMBL" id="WNKQ01000018">
    <property type="protein sequence ID" value="KAF5845606.1"/>
    <property type="molecule type" value="Genomic_DNA"/>
</dbReference>
<evidence type="ECO:0000313" key="1">
    <source>
        <dbReference type="EMBL" id="KAF5845606.1"/>
    </source>
</evidence>